<dbReference type="GO" id="GO:0043022">
    <property type="term" value="F:ribosome binding"/>
    <property type="evidence" value="ECO:0007669"/>
    <property type="project" value="TreeGrafter"/>
</dbReference>
<dbReference type="GO" id="GO:0051083">
    <property type="term" value="P:'de novo' cotranslational protein folding"/>
    <property type="evidence" value="ECO:0007669"/>
    <property type="project" value="TreeGrafter"/>
</dbReference>
<dbReference type="GO" id="GO:0044183">
    <property type="term" value="F:protein folding chaperone"/>
    <property type="evidence" value="ECO:0007669"/>
    <property type="project" value="TreeGrafter"/>
</dbReference>
<dbReference type="GO" id="GO:0003755">
    <property type="term" value="F:peptidyl-prolyl cis-trans isomerase activity"/>
    <property type="evidence" value="ECO:0007669"/>
    <property type="project" value="TreeGrafter"/>
</dbReference>
<dbReference type="GO" id="GO:0015031">
    <property type="term" value="P:protein transport"/>
    <property type="evidence" value="ECO:0007669"/>
    <property type="project" value="InterPro"/>
</dbReference>
<evidence type="ECO:0000313" key="2">
    <source>
        <dbReference type="EMBL" id="SVD97692.1"/>
    </source>
</evidence>
<dbReference type="InterPro" id="IPR036611">
    <property type="entry name" value="Trigger_fac_ribosome-bd_sf"/>
</dbReference>
<dbReference type="InterPro" id="IPR008881">
    <property type="entry name" value="Trigger_fac_ribosome-bd_bac"/>
</dbReference>
<dbReference type="Gene3D" id="3.30.70.1050">
    <property type="entry name" value="Trigger factor ribosome-binding domain"/>
    <property type="match status" value="1"/>
</dbReference>
<reference evidence="2" key="1">
    <citation type="submission" date="2018-05" db="EMBL/GenBank/DDBJ databases">
        <authorList>
            <person name="Lanie J.A."/>
            <person name="Ng W.-L."/>
            <person name="Kazmierczak K.M."/>
            <person name="Andrzejewski T.M."/>
            <person name="Davidsen T.M."/>
            <person name="Wayne K.J."/>
            <person name="Tettelin H."/>
            <person name="Glass J.I."/>
            <person name="Rusch D."/>
            <person name="Podicherti R."/>
            <person name="Tsui H.-C.T."/>
            <person name="Winkler M.E."/>
        </authorList>
    </citation>
    <scope>NUCLEOTIDE SEQUENCE</scope>
</reference>
<proteinExistence type="predicted"/>
<feature type="non-terminal residue" evidence="2">
    <location>
        <position position="84"/>
    </location>
</feature>
<sequence length="84" mass="9721">MKITREDEAQRQSVLNIEMEEPDLESYLHRAYQRVAQKIKVPGFRPGKAPRNVVERVVGRESLLQEALEFMIPEATAKAIQQEE</sequence>
<gene>
    <name evidence="2" type="ORF">METZ01_LOCUS450546</name>
</gene>
<dbReference type="Pfam" id="PF05697">
    <property type="entry name" value="Trigger_N"/>
    <property type="match status" value="1"/>
</dbReference>
<accession>A0A382ZQE2</accession>
<dbReference type="PANTHER" id="PTHR30560:SF3">
    <property type="entry name" value="TRIGGER FACTOR-LIKE PROTEIN TIG, CHLOROPLASTIC"/>
    <property type="match status" value="1"/>
</dbReference>
<dbReference type="AlphaFoldDB" id="A0A382ZQE2"/>
<dbReference type="InterPro" id="IPR005215">
    <property type="entry name" value="Trig_fac"/>
</dbReference>
<dbReference type="PANTHER" id="PTHR30560">
    <property type="entry name" value="TRIGGER FACTOR CHAPERONE AND PEPTIDYL-PROLYL CIS/TRANS ISOMERASE"/>
    <property type="match status" value="1"/>
</dbReference>
<name>A0A382ZQE2_9ZZZZ</name>
<dbReference type="EMBL" id="UINC01185804">
    <property type="protein sequence ID" value="SVD97692.1"/>
    <property type="molecule type" value="Genomic_DNA"/>
</dbReference>
<evidence type="ECO:0000259" key="1">
    <source>
        <dbReference type="Pfam" id="PF05697"/>
    </source>
</evidence>
<dbReference type="SUPFAM" id="SSF102735">
    <property type="entry name" value="Trigger factor ribosome-binding domain"/>
    <property type="match status" value="1"/>
</dbReference>
<feature type="domain" description="Trigger factor ribosome-binding bacterial" evidence="1">
    <location>
        <begin position="1"/>
        <end position="84"/>
    </location>
</feature>
<dbReference type="GO" id="GO:0043335">
    <property type="term" value="P:protein unfolding"/>
    <property type="evidence" value="ECO:0007669"/>
    <property type="project" value="TreeGrafter"/>
</dbReference>
<protein>
    <recommendedName>
        <fullName evidence="1">Trigger factor ribosome-binding bacterial domain-containing protein</fullName>
    </recommendedName>
</protein>
<organism evidence="2">
    <name type="scientific">marine metagenome</name>
    <dbReference type="NCBI Taxonomy" id="408172"/>
    <lineage>
        <taxon>unclassified sequences</taxon>
        <taxon>metagenomes</taxon>
        <taxon>ecological metagenomes</taxon>
    </lineage>
</organism>